<dbReference type="AlphaFoldDB" id="A0A2T9Y689"/>
<proteinExistence type="predicted"/>
<evidence type="ECO:0000259" key="6">
    <source>
        <dbReference type="Pfam" id="PF07967"/>
    </source>
</evidence>
<accession>A0A2T9Y689</accession>
<evidence type="ECO:0008006" key="10">
    <source>
        <dbReference type="Google" id="ProtNLM"/>
    </source>
</evidence>
<protein>
    <recommendedName>
        <fullName evidence="10">C3HC-type domain-containing protein</fullName>
    </recommendedName>
</protein>
<dbReference type="PANTHER" id="PTHR15835">
    <property type="entry name" value="NUCLEAR-INTERACTING PARTNER OF ALK"/>
    <property type="match status" value="1"/>
</dbReference>
<organism evidence="8 9">
    <name type="scientific">Smittium simulii</name>
    <dbReference type="NCBI Taxonomy" id="133385"/>
    <lineage>
        <taxon>Eukaryota</taxon>
        <taxon>Fungi</taxon>
        <taxon>Fungi incertae sedis</taxon>
        <taxon>Zoopagomycota</taxon>
        <taxon>Kickxellomycotina</taxon>
        <taxon>Harpellomycetes</taxon>
        <taxon>Harpellales</taxon>
        <taxon>Legeriomycetaceae</taxon>
        <taxon>Smittium</taxon>
    </lineage>
</organism>
<evidence type="ECO:0000313" key="8">
    <source>
        <dbReference type="EMBL" id="PVU87861.1"/>
    </source>
</evidence>
<keyword evidence="5" id="KW-0539">Nucleus</keyword>
<evidence type="ECO:0000259" key="7">
    <source>
        <dbReference type="Pfam" id="PF08600"/>
    </source>
</evidence>
<dbReference type="Pfam" id="PF08600">
    <property type="entry name" value="NuBaID_C"/>
    <property type="match status" value="1"/>
</dbReference>
<comment type="caution">
    <text evidence="8">The sequence shown here is derived from an EMBL/GenBank/DDBJ whole genome shotgun (WGS) entry which is preliminary data.</text>
</comment>
<keyword evidence="2" id="KW-0479">Metal-binding</keyword>
<dbReference type="STRING" id="133385.A0A2T9Y689"/>
<comment type="subcellular location">
    <subcellularLocation>
        <location evidence="1">Nucleus</location>
    </subcellularLocation>
</comment>
<reference evidence="8 9" key="1">
    <citation type="journal article" date="2018" name="MBio">
        <title>Comparative Genomics Reveals the Core Gene Toolbox for the Fungus-Insect Symbiosis.</title>
        <authorList>
            <person name="Wang Y."/>
            <person name="Stata M."/>
            <person name="Wang W."/>
            <person name="Stajich J.E."/>
            <person name="White M.M."/>
            <person name="Moncalvo J.M."/>
        </authorList>
    </citation>
    <scope>NUCLEOTIDE SEQUENCE [LARGE SCALE GENOMIC DNA]</scope>
    <source>
        <strain evidence="8 9">SWE-8-4</strain>
    </source>
</reference>
<dbReference type="PANTHER" id="PTHR15835:SF6">
    <property type="entry name" value="ZINC FINGER C3HC-TYPE PROTEIN 1"/>
    <property type="match status" value="1"/>
</dbReference>
<gene>
    <name evidence="8" type="ORF">BB561_006141</name>
</gene>
<name>A0A2T9Y689_9FUNG</name>
<keyword evidence="3" id="KW-0863">Zinc-finger</keyword>
<evidence type="ECO:0000256" key="2">
    <source>
        <dbReference type="ARBA" id="ARBA00022723"/>
    </source>
</evidence>
<dbReference type="Pfam" id="PF07967">
    <property type="entry name" value="zf-C3HC"/>
    <property type="match status" value="1"/>
</dbReference>
<sequence>MDSFEIKKRLYAAIDKLDSNISSQTLKATKKNRSLETIKDFPKCASRGWTNCGKDILKCFSCNSVLNCAFNQNRKTVLEDKDEFIINRLHLELSTSHKTDCLWKTQNNIALLYKPLSATPESLIRKIHDMIHILLEYKTQIPHIHSLITNNQIENLIASIKPRIGKCDYLLYFQDDKVEKIYHSTEHLDILYLINSYHITLFGWEPKVLGDKLVASCYLCNRQVGLYLFEKLSEKNTDYTESKDYNQNLQNDKKTNLRVFNLVSQHHSFCYYYKEENKLVLLDKILSYLKSQQKN</sequence>
<evidence type="ECO:0000256" key="1">
    <source>
        <dbReference type="ARBA" id="ARBA00004123"/>
    </source>
</evidence>
<dbReference type="EMBL" id="MBFR01000434">
    <property type="protein sequence ID" value="PVU87861.1"/>
    <property type="molecule type" value="Genomic_DNA"/>
</dbReference>
<feature type="domain" description="C3HC-type" evidence="6">
    <location>
        <begin position="43"/>
        <end position="143"/>
    </location>
</feature>
<dbReference type="InterPro" id="IPR013909">
    <property type="entry name" value="NuBaID_C"/>
</dbReference>
<keyword evidence="9" id="KW-1185">Reference proteome</keyword>
<keyword evidence="4" id="KW-0862">Zinc</keyword>
<evidence type="ECO:0000313" key="9">
    <source>
        <dbReference type="Proteomes" id="UP000245383"/>
    </source>
</evidence>
<dbReference type="InterPro" id="IPR012935">
    <property type="entry name" value="NuBaID_N"/>
</dbReference>
<evidence type="ECO:0000256" key="5">
    <source>
        <dbReference type="ARBA" id="ARBA00023242"/>
    </source>
</evidence>
<dbReference type="GO" id="GO:0008270">
    <property type="term" value="F:zinc ion binding"/>
    <property type="evidence" value="ECO:0007669"/>
    <property type="project" value="UniProtKB-KW"/>
</dbReference>
<evidence type="ECO:0000256" key="3">
    <source>
        <dbReference type="ARBA" id="ARBA00022771"/>
    </source>
</evidence>
<dbReference type="GO" id="GO:0005634">
    <property type="term" value="C:nucleus"/>
    <property type="evidence" value="ECO:0007669"/>
    <property type="project" value="UniProtKB-SubCell"/>
</dbReference>
<evidence type="ECO:0000256" key="4">
    <source>
        <dbReference type="ARBA" id="ARBA00022833"/>
    </source>
</evidence>
<dbReference type="Proteomes" id="UP000245383">
    <property type="component" value="Unassembled WGS sequence"/>
</dbReference>
<feature type="domain" description="NuBaID C-terminal" evidence="7">
    <location>
        <begin position="198"/>
        <end position="275"/>
    </location>
</feature>
<dbReference type="OrthoDB" id="614844at2759"/>